<dbReference type="AlphaFoldDB" id="A0A0G0NMI4"/>
<sequence length="240" mass="26746">MKINSLTKEQKETRKRILEMSFKRGLSHIGSCLSCVDLIHAIYKVKEKDEKFVLSNGHAGFAYYAILEKFGYLKKNKAEKLHVHPDRNLKNGIDVSTGSLGQGLPIAVGIALANRSQNAYCTISDGECTEGSIWEALRIASENRLDNLKIVLNANGWGAYSEVGLNVLRKRLEAFGCKVISVNGHDLSALQKALKSKSKGKPLLLFAKTLVDQLPFLKGQDAHYYIMKDEDFKLAQKLYS</sequence>
<evidence type="ECO:0000313" key="5">
    <source>
        <dbReference type="EMBL" id="KKR14031.1"/>
    </source>
</evidence>
<keyword evidence="3" id="KW-0786">Thiamine pyrophosphate</keyword>
<comment type="cofactor">
    <cofactor evidence="1">
        <name>thiamine diphosphate</name>
        <dbReference type="ChEBI" id="CHEBI:58937"/>
    </cofactor>
</comment>
<dbReference type="PANTHER" id="PTHR47514">
    <property type="entry name" value="TRANSKETOLASE N-TERMINAL SECTION-RELATED"/>
    <property type="match status" value="1"/>
</dbReference>
<dbReference type="Pfam" id="PF00456">
    <property type="entry name" value="Transketolase_N"/>
    <property type="match status" value="1"/>
</dbReference>
<evidence type="ECO:0000313" key="6">
    <source>
        <dbReference type="Proteomes" id="UP000034690"/>
    </source>
</evidence>
<evidence type="ECO:0000256" key="1">
    <source>
        <dbReference type="ARBA" id="ARBA00001964"/>
    </source>
</evidence>
<evidence type="ECO:0000259" key="4">
    <source>
        <dbReference type="Pfam" id="PF00456"/>
    </source>
</evidence>
<accession>A0A0G0NMI4</accession>
<evidence type="ECO:0000256" key="2">
    <source>
        <dbReference type="ARBA" id="ARBA00007131"/>
    </source>
</evidence>
<name>A0A0G0NMI4_9BACT</name>
<dbReference type="SUPFAM" id="SSF52518">
    <property type="entry name" value="Thiamin diphosphate-binding fold (THDP-binding)"/>
    <property type="match status" value="1"/>
</dbReference>
<evidence type="ECO:0000256" key="3">
    <source>
        <dbReference type="ARBA" id="ARBA00023052"/>
    </source>
</evidence>
<dbReference type="Gene3D" id="3.40.50.970">
    <property type="match status" value="1"/>
</dbReference>
<proteinExistence type="inferred from homology"/>
<comment type="caution">
    <text evidence="5">The sequence shown here is derived from an EMBL/GenBank/DDBJ whole genome shotgun (WGS) entry which is preliminary data.</text>
</comment>
<organism evidence="5 6">
    <name type="scientific">Candidatus Woesebacteria bacterium GW2011_GWA1_39_21b</name>
    <dbReference type="NCBI Taxonomy" id="1618551"/>
    <lineage>
        <taxon>Bacteria</taxon>
        <taxon>Candidatus Woeseibacteriota</taxon>
    </lineage>
</organism>
<dbReference type="InterPro" id="IPR029061">
    <property type="entry name" value="THDP-binding"/>
</dbReference>
<feature type="domain" description="Transketolase N-terminal" evidence="4">
    <location>
        <begin position="50"/>
        <end position="237"/>
    </location>
</feature>
<gene>
    <name evidence="5" type="ORF">UT40_C0006G0021</name>
</gene>
<reference evidence="5 6" key="1">
    <citation type="journal article" date="2015" name="Nature">
        <title>rRNA introns, odd ribosomes, and small enigmatic genomes across a large radiation of phyla.</title>
        <authorList>
            <person name="Brown C.T."/>
            <person name="Hug L.A."/>
            <person name="Thomas B.C."/>
            <person name="Sharon I."/>
            <person name="Castelle C.J."/>
            <person name="Singh A."/>
            <person name="Wilkins M.J."/>
            <person name="Williams K.H."/>
            <person name="Banfield J.F."/>
        </authorList>
    </citation>
    <scope>NUCLEOTIDE SEQUENCE [LARGE SCALE GENOMIC DNA]</scope>
</reference>
<protein>
    <submittedName>
        <fullName evidence="5">Transketolase domain-containing protein</fullName>
    </submittedName>
</protein>
<dbReference type="InterPro" id="IPR005474">
    <property type="entry name" value="Transketolase_N"/>
</dbReference>
<dbReference type="EMBL" id="LBWQ01000006">
    <property type="protein sequence ID" value="KKR14031.1"/>
    <property type="molecule type" value="Genomic_DNA"/>
</dbReference>
<dbReference type="PANTHER" id="PTHR47514:SF1">
    <property type="entry name" value="TRANSKETOLASE N-TERMINAL SECTION-RELATED"/>
    <property type="match status" value="1"/>
</dbReference>
<dbReference type="Proteomes" id="UP000034690">
    <property type="component" value="Unassembled WGS sequence"/>
</dbReference>
<comment type="similarity">
    <text evidence="2">Belongs to the transketolase family.</text>
</comment>